<dbReference type="CDD" id="cd13959">
    <property type="entry name" value="PT_UbiA_COQ2"/>
    <property type="match status" value="1"/>
</dbReference>
<dbReference type="PANTHER" id="PTHR11048:SF28">
    <property type="entry name" value="4-HYDROXYBENZOATE POLYPRENYLTRANSFERASE, MITOCHONDRIAL"/>
    <property type="match status" value="1"/>
</dbReference>
<evidence type="ECO:0000256" key="7">
    <source>
        <dbReference type="ARBA" id="ARBA00022688"/>
    </source>
</evidence>
<dbReference type="FunFam" id="1.10.357.140:FF:000002">
    <property type="entry name" value="4-hydroxybenzoate octaprenyltransferase"/>
    <property type="match status" value="1"/>
</dbReference>
<dbReference type="GO" id="GO:0008412">
    <property type="term" value="F:4-hydroxybenzoate polyprenyltransferase activity"/>
    <property type="evidence" value="ECO:0007669"/>
    <property type="project" value="UniProtKB-UniRule"/>
</dbReference>
<comment type="function">
    <text evidence="12">Catalyzes the prenylation of para-hydroxybenzoate (PHB) with an all-trans polyprenyl group. Mediates the second step in the final reaction sequence of ubiquinone-8 (UQ-8) biosynthesis, which is the condensation of the polyisoprenoid side chain with PHB, generating the first membrane-bound Q intermediate 3-octaprenyl-4-hydroxybenzoate.</text>
</comment>
<evidence type="ECO:0000256" key="4">
    <source>
        <dbReference type="ARBA" id="ARBA00022475"/>
    </source>
</evidence>
<name>A0AB39HKI7_9VIBR</name>
<feature type="transmembrane region" description="Helical" evidence="12">
    <location>
        <begin position="211"/>
        <end position="230"/>
    </location>
</feature>
<keyword evidence="7 12" id="KW-0831">Ubiquinone biosynthesis</keyword>
<dbReference type="InterPro" id="IPR006370">
    <property type="entry name" value="HB_polyprenyltransferase-like"/>
</dbReference>
<comment type="cofactor">
    <cofactor evidence="1 12">
        <name>Mg(2+)</name>
        <dbReference type="ChEBI" id="CHEBI:18420"/>
    </cofactor>
</comment>
<evidence type="ECO:0000256" key="2">
    <source>
        <dbReference type="ARBA" id="ARBA00004141"/>
    </source>
</evidence>
<dbReference type="Pfam" id="PF01040">
    <property type="entry name" value="UbiA"/>
    <property type="match status" value="1"/>
</dbReference>
<dbReference type="NCBIfam" id="TIGR01474">
    <property type="entry name" value="ubiA_proteo"/>
    <property type="match status" value="1"/>
</dbReference>
<dbReference type="InterPro" id="IPR039653">
    <property type="entry name" value="Prenyltransferase"/>
</dbReference>
<dbReference type="GO" id="GO:0005886">
    <property type="term" value="C:plasma membrane"/>
    <property type="evidence" value="ECO:0007669"/>
    <property type="project" value="UniProtKB-SubCell"/>
</dbReference>
<keyword evidence="9 12" id="KW-0460">Magnesium</keyword>
<feature type="transmembrane region" description="Helical" evidence="12">
    <location>
        <begin position="43"/>
        <end position="67"/>
    </location>
</feature>
<comment type="similarity">
    <text evidence="3 12">Belongs to the UbiA prenyltransferase family.</text>
</comment>
<dbReference type="EMBL" id="CP162601">
    <property type="protein sequence ID" value="XDK26393.1"/>
    <property type="molecule type" value="Genomic_DNA"/>
</dbReference>
<dbReference type="InterPro" id="IPR000537">
    <property type="entry name" value="UbiA_prenyltransferase"/>
</dbReference>
<evidence type="ECO:0000313" key="14">
    <source>
        <dbReference type="EMBL" id="XDK26393.1"/>
    </source>
</evidence>
<dbReference type="InterPro" id="IPR044878">
    <property type="entry name" value="UbiA_sf"/>
</dbReference>
<comment type="pathway">
    <text evidence="12">Cofactor biosynthesis; ubiquinone biosynthesis.</text>
</comment>
<dbReference type="AlphaFoldDB" id="A0AB39HKI7"/>
<dbReference type="Gene3D" id="1.20.120.1780">
    <property type="entry name" value="UbiA prenyltransferase"/>
    <property type="match status" value="1"/>
</dbReference>
<evidence type="ECO:0000256" key="3">
    <source>
        <dbReference type="ARBA" id="ARBA00005985"/>
    </source>
</evidence>
<evidence type="ECO:0000256" key="1">
    <source>
        <dbReference type="ARBA" id="ARBA00001946"/>
    </source>
</evidence>
<dbReference type="KEGG" id="vih:AB0763_12640"/>
<dbReference type="Gene3D" id="1.10.357.140">
    <property type="entry name" value="UbiA prenyltransferase"/>
    <property type="match status" value="1"/>
</dbReference>
<evidence type="ECO:0000256" key="6">
    <source>
        <dbReference type="ARBA" id="ARBA00022679"/>
    </source>
</evidence>
<comment type="catalytic activity">
    <reaction evidence="12">
        <text>all-trans-octaprenyl diphosphate + 4-hydroxybenzoate = 4-hydroxy-3-(all-trans-octaprenyl)benzoate + diphosphate</text>
        <dbReference type="Rhea" id="RHEA:27782"/>
        <dbReference type="ChEBI" id="CHEBI:1617"/>
        <dbReference type="ChEBI" id="CHEBI:17879"/>
        <dbReference type="ChEBI" id="CHEBI:33019"/>
        <dbReference type="ChEBI" id="CHEBI:57711"/>
        <dbReference type="EC" id="2.5.1.39"/>
    </reaction>
</comment>
<keyword evidence="4 12" id="KW-1003">Cell membrane</keyword>
<organism evidence="14">
    <name type="scientific">Vibrio sp. HB236076</name>
    <dbReference type="NCBI Taxonomy" id="3232307"/>
    <lineage>
        <taxon>Bacteria</taxon>
        <taxon>Pseudomonadati</taxon>
        <taxon>Pseudomonadota</taxon>
        <taxon>Gammaproteobacteria</taxon>
        <taxon>Vibrionales</taxon>
        <taxon>Vibrionaceae</taxon>
        <taxon>Vibrio</taxon>
    </lineage>
</organism>
<evidence type="ECO:0000256" key="10">
    <source>
        <dbReference type="ARBA" id="ARBA00022989"/>
    </source>
</evidence>
<feature type="transmembrane region" description="Helical" evidence="12">
    <location>
        <begin position="141"/>
        <end position="158"/>
    </location>
</feature>
<accession>A0AB39HKI7</accession>
<feature type="transmembrane region" description="Helical" evidence="12">
    <location>
        <begin position="236"/>
        <end position="254"/>
    </location>
</feature>
<evidence type="ECO:0000256" key="9">
    <source>
        <dbReference type="ARBA" id="ARBA00022842"/>
    </source>
</evidence>
<evidence type="ECO:0000256" key="12">
    <source>
        <dbReference type="HAMAP-Rule" id="MF_01635"/>
    </source>
</evidence>
<feature type="transmembrane region" description="Helical" evidence="12">
    <location>
        <begin position="164"/>
        <end position="180"/>
    </location>
</feature>
<comment type="subcellular location">
    <subcellularLocation>
        <location evidence="12">Cell inner membrane</location>
        <topology evidence="12">Multi-pass membrane protein</topology>
    </subcellularLocation>
    <subcellularLocation>
        <location evidence="2">Membrane</location>
        <topology evidence="2">Multi-pass membrane protein</topology>
    </subcellularLocation>
</comment>
<dbReference type="EC" id="2.5.1.39" evidence="12 13"/>
<sequence length="287" mass="32540">MPLKGKWYGYWQLMRLDKPIGTLLLLWPTLWALMLAAEGMPDLSVLAVFMTGVVLMRAAGCVINDFADRKVDGHVKRTQHRPLPSGRVSSKEAIVLFVILVGSAFALVLTQNTLTIQLSLMAVVLAFIYPFMKRFTHLPQFFLGMAFSWAIPMAWAAQTGRVDGIAWWLFVINLLWTIAYDTQYAMVDRDDDLKIGIKSTAILFGRWDKRIIAILQLICLAMLIALGQFYALNSLYYWGVLVAAALFVYQQMLIKHRERQPCFQAFLNNNYVGLVVTLGLAGAWYFT</sequence>
<dbReference type="HAMAP" id="MF_01635">
    <property type="entry name" value="UbiA"/>
    <property type="match status" value="1"/>
</dbReference>
<dbReference type="PANTHER" id="PTHR11048">
    <property type="entry name" value="PRENYLTRANSFERASES"/>
    <property type="match status" value="1"/>
</dbReference>
<reference evidence="14" key="1">
    <citation type="submission" date="2024-07" db="EMBL/GenBank/DDBJ databases">
        <title>Genome Analysis of a Potential Novel Vibrio Species Secreting pH- and Thermo-stable Alginate Lyase and its Application in Producing Alginate Oligosaccharides.</title>
        <authorList>
            <person name="Huang H."/>
            <person name="Bao K."/>
        </authorList>
    </citation>
    <scope>NUCLEOTIDE SEQUENCE</scope>
    <source>
        <strain evidence="14">HB236076</strain>
    </source>
</reference>
<dbReference type="GO" id="GO:0006744">
    <property type="term" value="P:ubiquinone biosynthetic process"/>
    <property type="evidence" value="ECO:0007669"/>
    <property type="project" value="UniProtKB-UniRule"/>
</dbReference>
<feature type="transmembrane region" description="Helical" evidence="12">
    <location>
        <begin position="114"/>
        <end position="132"/>
    </location>
</feature>
<dbReference type="RefSeq" id="WP_306102354.1">
    <property type="nucleotide sequence ID" value="NZ_CP162601.1"/>
</dbReference>
<gene>
    <name evidence="12 14" type="primary">ubiA</name>
    <name evidence="14" type="ORF">AB0763_12640</name>
</gene>
<keyword evidence="6 12" id="KW-0808">Transferase</keyword>
<protein>
    <recommendedName>
        <fullName evidence="12 13">4-hydroxybenzoate octaprenyltransferase</fullName>
        <ecNumber evidence="12 13">2.5.1.39</ecNumber>
    </recommendedName>
    <alternativeName>
        <fullName evidence="12">4-HB polyprenyltransferase</fullName>
    </alternativeName>
</protein>
<keyword evidence="8 12" id="KW-0812">Transmembrane</keyword>
<keyword evidence="5 12" id="KW-0997">Cell inner membrane</keyword>
<proteinExistence type="inferred from homology"/>
<feature type="transmembrane region" description="Helical" evidence="12">
    <location>
        <begin position="266"/>
        <end position="286"/>
    </location>
</feature>
<evidence type="ECO:0000256" key="13">
    <source>
        <dbReference type="NCBIfam" id="TIGR01474"/>
    </source>
</evidence>
<evidence type="ECO:0000256" key="5">
    <source>
        <dbReference type="ARBA" id="ARBA00022519"/>
    </source>
</evidence>
<keyword evidence="10 12" id="KW-1133">Transmembrane helix</keyword>
<evidence type="ECO:0000256" key="8">
    <source>
        <dbReference type="ARBA" id="ARBA00022692"/>
    </source>
</evidence>
<feature type="transmembrane region" description="Helical" evidence="12">
    <location>
        <begin position="88"/>
        <end position="108"/>
    </location>
</feature>
<feature type="transmembrane region" description="Helical" evidence="12">
    <location>
        <begin position="20"/>
        <end position="37"/>
    </location>
</feature>
<keyword evidence="11 12" id="KW-0472">Membrane</keyword>
<dbReference type="FunFam" id="1.20.120.1780:FF:000001">
    <property type="entry name" value="4-hydroxybenzoate octaprenyltransferase"/>
    <property type="match status" value="1"/>
</dbReference>
<evidence type="ECO:0000256" key="11">
    <source>
        <dbReference type="ARBA" id="ARBA00023136"/>
    </source>
</evidence>